<organism evidence="2 3">
    <name type="scientific">Pleurodeles waltl</name>
    <name type="common">Iberian ribbed newt</name>
    <dbReference type="NCBI Taxonomy" id="8319"/>
    <lineage>
        <taxon>Eukaryota</taxon>
        <taxon>Metazoa</taxon>
        <taxon>Chordata</taxon>
        <taxon>Craniata</taxon>
        <taxon>Vertebrata</taxon>
        <taxon>Euteleostomi</taxon>
        <taxon>Amphibia</taxon>
        <taxon>Batrachia</taxon>
        <taxon>Caudata</taxon>
        <taxon>Salamandroidea</taxon>
        <taxon>Salamandridae</taxon>
        <taxon>Pleurodelinae</taxon>
        <taxon>Pleurodeles</taxon>
    </lineage>
</organism>
<feature type="region of interest" description="Disordered" evidence="1">
    <location>
        <begin position="1"/>
        <end position="65"/>
    </location>
</feature>
<protein>
    <submittedName>
        <fullName evidence="2">Uncharacterized protein</fullName>
    </submittedName>
</protein>
<proteinExistence type="predicted"/>
<accession>A0AAV7MXV5</accession>
<dbReference type="AlphaFoldDB" id="A0AAV7MXV5"/>
<gene>
    <name evidence="2" type="ORF">NDU88_005977</name>
</gene>
<sequence length="168" mass="17124">MRAAARLHGRPEEASFPAEAGHAVGDSWGGSLGGRFGPWTPRGSFGRPRSRRVRPGGGSRVAAGPIQSAGPAWSGAGCCCNPLFVEVIGGDTLGPALECRVVLGGDLWRSSSGRGPPPSFCVIARPFRARGARLNGGGCSVWVAGPISSCGDAGGCCALLDRWWLGGP</sequence>
<evidence type="ECO:0000256" key="1">
    <source>
        <dbReference type="SAM" id="MobiDB-lite"/>
    </source>
</evidence>
<name>A0AAV7MXV5_PLEWA</name>
<dbReference type="EMBL" id="JANPWB010000013">
    <property type="protein sequence ID" value="KAJ1108601.1"/>
    <property type="molecule type" value="Genomic_DNA"/>
</dbReference>
<evidence type="ECO:0000313" key="2">
    <source>
        <dbReference type="EMBL" id="KAJ1108601.1"/>
    </source>
</evidence>
<comment type="caution">
    <text evidence="2">The sequence shown here is derived from an EMBL/GenBank/DDBJ whole genome shotgun (WGS) entry which is preliminary data.</text>
</comment>
<reference evidence="2" key="1">
    <citation type="journal article" date="2022" name="bioRxiv">
        <title>Sequencing and chromosome-scale assembly of the giantPleurodeles waltlgenome.</title>
        <authorList>
            <person name="Brown T."/>
            <person name="Elewa A."/>
            <person name="Iarovenko S."/>
            <person name="Subramanian E."/>
            <person name="Araus A.J."/>
            <person name="Petzold A."/>
            <person name="Susuki M."/>
            <person name="Suzuki K.-i.T."/>
            <person name="Hayashi T."/>
            <person name="Toyoda A."/>
            <person name="Oliveira C."/>
            <person name="Osipova E."/>
            <person name="Leigh N.D."/>
            <person name="Simon A."/>
            <person name="Yun M.H."/>
        </authorList>
    </citation>
    <scope>NUCLEOTIDE SEQUENCE</scope>
    <source>
        <strain evidence="2">20211129_DDA</strain>
        <tissue evidence="2">Liver</tissue>
    </source>
</reference>
<dbReference type="Proteomes" id="UP001066276">
    <property type="component" value="Chromosome 9"/>
</dbReference>
<keyword evidence="3" id="KW-1185">Reference proteome</keyword>
<evidence type="ECO:0000313" key="3">
    <source>
        <dbReference type="Proteomes" id="UP001066276"/>
    </source>
</evidence>
<feature type="compositionally biased region" description="Gly residues" evidence="1">
    <location>
        <begin position="27"/>
        <end position="36"/>
    </location>
</feature>